<dbReference type="PANTHER" id="PTHR44307">
    <property type="entry name" value="PHOSPHOETHANOLAMINE METHYLTRANSFERASE"/>
    <property type="match status" value="1"/>
</dbReference>
<dbReference type="PANTHER" id="PTHR44307:SF2">
    <property type="entry name" value="PHOSPHOETHANOLAMINE METHYLTRANSFERASE ISOFORM X1"/>
    <property type="match status" value="1"/>
</dbReference>
<keyword evidence="3" id="KW-0808">Transferase</keyword>
<comment type="catalytic activity">
    <reaction evidence="5">
        <text>phosphoethanolamine + S-adenosyl-L-methionine = N-methylethanolamine phosphate + S-adenosyl-L-homocysteine + H(+)</text>
        <dbReference type="Rhea" id="RHEA:20365"/>
        <dbReference type="ChEBI" id="CHEBI:15378"/>
        <dbReference type="ChEBI" id="CHEBI:57781"/>
        <dbReference type="ChEBI" id="CHEBI:57856"/>
        <dbReference type="ChEBI" id="CHEBI:58190"/>
        <dbReference type="ChEBI" id="CHEBI:59789"/>
        <dbReference type="EC" id="2.1.1.103"/>
    </reaction>
    <physiologicalReaction direction="left-to-right" evidence="5">
        <dbReference type="Rhea" id="RHEA:20366"/>
    </physiologicalReaction>
</comment>
<sequence>MSASAQKKLSATFPRSARYDLQWVREHSMGENVLFNLESLTSLIALQPGMRVLDLGCGKAISSIFLAKEYGVQVWAVDEAISPTENLARVQEAGQTEKVFPLQGNARELAFPEEYFDAVMVVDSYTYFGTDEKYLPYICKFIKPGGYLAIADVCFTREITTLQEVPAFLRKDFQNYWYFIHAIAWWQQLWEKTGLVEIKTAEILPAANLIRQEYIGDFKDKKFKDPFARALAADTNELISFFRLIARRTEKNAYLQTYKPKHKG</sequence>
<dbReference type="GO" id="GO:0000234">
    <property type="term" value="F:phosphoethanolamine N-methyltransferase activity"/>
    <property type="evidence" value="ECO:0007669"/>
    <property type="project" value="UniProtKB-EC"/>
</dbReference>
<accession>A0A369QLD1</accession>
<dbReference type="InterPro" id="IPR041698">
    <property type="entry name" value="Methyltransf_25"/>
</dbReference>
<dbReference type="SUPFAM" id="SSF53335">
    <property type="entry name" value="S-adenosyl-L-methionine-dependent methyltransferases"/>
    <property type="match status" value="1"/>
</dbReference>
<evidence type="ECO:0000256" key="3">
    <source>
        <dbReference type="ARBA" id="ARBA00022679"/>
    </source>
</evidence>
<evidence type="ECO:0000313" key="8">
    <source>
        <dbReference type="Proteomes" id="UP000253919"/>
    </source>
</evidence>
<feature type="domain" description="Methyltransferase" evidence="6">
    <location>
        <begin position="52"/>
        <end position="146"/>
    </location>
</feature>
<comment type="caution">
    <text evidence="7">The sequence shown here is derived from an EMBL/GenBank/DDBJ whole genome shotgun (WGS) entry which is preliminary data.</text>
</comment>
<comment type="pathway">
    <text evidence="4">Phospholipid metabolism.</text>
</comment>
<organism evidence="7 8">
    <name type="scientific">Adhaeribacter pallidiroseus</name>
    <dbReference type="NCBI Taxonomy" id="2072847"/>
    <lineage>
        <taxon>Bacteria</taxon>
        <taxon>Pseudomonadati</taxon>
        <taxon>Bacteroidota</taxon>
        <taxon>Cytophagia</taxon>
        <taxon>Cytophagales</taxon>
        <taxon>Hymenobacteraceae</taxon>
        <taxon>Adhaeribacter</taxon>
    </lineage>
</organism>
<dbReference type="GO" id="GO:0032259">
    <property type="term" value="P:methylation"/>
    <property type="evidence" value="ECO:0007669"/>
    <property type="project" value="UniProtKB-KW"/>
</dbReference>
<dbReference type="Gene3D" id="3.40.50.150">
    <property type="entry name" value="Vaccinia Virus protein VP39"/>
    <property type="match status" value="1"/>
</dbReference>
<evidence type="ECO:0000256" key="2">
    <source>
        <dbReference type="ARBA" id="ARBA00022603"/>
    </source>
</evidence>
<proteinExistence type="predicted"/>
<dbReference type="Proteomes" id="UP000253919">
    <property type="component" value="Unassembled WGS sequence"/>
</dbReference>
<dbReference type="AlphaFoldDB" id="A0A369QLD1"/>
<evidence type="ECO:0000256" key="4">
    <source>
        <dbReference type="ARBA" id="ARBA00025707"/>
    </source>
</evidence>
<reference evidence="7 8" key="1">
    <citation type="submission" date="2018-04" db="EMBL/GenBank/DDBJ databases">
        <title>Adhaeribacter sp. HMF7616 genome sequencing and assembly.</title>
        <authorList>
            <person name="Kang H."/>
            <person name="Kang J."/>
            <person name="Cha I."/>
            <person name="Kim H."/>
            <person name="Joh K."/>
        </authorList>
    </citation>
    <scope>NUCLEOTIDE SEQUENCE [LARGE SCALE GENOMIC DNA]</scope>
    <source>
        <strain evidence="7 8">HMF7616</strain>
    </source>
</reference>
<keyword evidence="8" id="KW-1185">Reference proteome</keyword>
<keyword evidence="2" id="KW-0489">Methyltransferase</keyword>
<evidence type="ECO:0000256" key="1">
    <source>
        <dbReference type="ARBA" id="ARBA00005189"/>
    </source>
</evidence>
<evidence type="ECO:0000259" key="6">
    <source>
        <dbReference type="Pfam" id="PF13649"/>
    </source>
</evidence>
<evidence type="ECO:0000256" key="5">
    <source>
        <dbReference type="ARBA" id="ARBA00047622"/>
    </source>
</evidence>
<name>A0A369QLD1_9BACT</name>
<evidence type="ECO:0000313" key="7">
    <source>
        <dbReference type="EMBL" id="RDC64057.1"/>
    </source>
</evidence>
<dbReference type="InterPro" id="IPR029063">
    <property type="entry name" value="SAM-dependent_MTases_sf"/>
</dbReference>
<protein>
    <recommendedName>
        <fullName evidence="6">Methyltransferase domain-containing protein</fullName>
    </recommendedName>
</protein>
<dbReference type="CDD" id="cd02440">
    <property type="entry name" value="AdoMet_MTases"/>
    <property type="match status" value="1"/>
</dbReference>
<gene>
    <name evidence="7" type="ORF">AHMF7616_02667</name>
</gene>
<dbReference type="Pfam" id="PF13649">
    <property type="entry name" value="Methyltransf_25"/>
    <property type="match status" value="1"/>
</dbReference>
<comment type="pathway">
    <text evidence="1">Lipid metabolism.</text>
</comment>
<dbReference type="EMBL" id="QASA01000001">
    <property type="protein sequence ID" value="RDC64057.1"/>
    <property type="molecule type" value="Genomic_DNA"/>
</dbReference>
<dbReference type="RefSeq" id="WP_115373266.1">
    <property type="nucleotide sequence ID" value="NZ_QASA01000001.1"/>
</dbReference>
<dbReference type="OrthoDB" id="9789123at2"/>